<sequence length="114" mass="12311">VVDGPAFTLTVVATHLTFIPGWNVRQLRHLVGQVQPLPRPLVLMGDLNLEPDRPQRATGMRPLATVPTYPVGVPERQLDHVLADGPLHVSRPAVSVDTGLSDHRAIVLDVALPA</sequence>
<proteinExistence type="predicted"/>
<name>A0ABX1JY84_9CELL</name>
<evidence type="ECO:0000313" key="3">
    <source>
        <dbReference type="Proteomes" id="UP000777774"/>
    </source>
</evidence>
<dbReference type="Proteomes" id="UP000777774">
    <property type="component" value="Unassembled WGS sequence"/>
</dbReference>
<evidence type="ECO:0000313" key="2">
    <source>
        <dbReference type="EMBL" id="NKY39298.1"/>
    </source>
</evidence>
<dbReference type="EMBL" id="JAAXOY010000128">
    <property type="protein sequence ID" value="NKY39298.1"/>
    <property type="molecule type" value="Genomic_DNA"/>
</dbReference>
<keyword evidence="2" id="KW-0255">Endonuclease</keyword>
<organism evidence="2 3">
    <name type="scientific">Cellulomonas septica</name>
    <dbReference type="NCBI Taxonomy" id="285080"/>
    <lineage>
        <taxon>Bacteria</taxon>
        <taxon>Bacillati</taxon>
        <taxon>Actinomycetota</taxon>
        <taxon>Actinomycetes</taxon>
        <taxon>Micrococcales</taxon>
        <taxon>Cellulomonadaceae</taxon>
        <taxon>Cellulomonas</taxon>
    </lineage>
</organism>
<feature type="non-terminal residue" evidence="2">
    <location>
        <position position="1"/>
    </location>
</feature>
<dbReference type="Pfam" id="PF03372">
    <property type="entry name" value="Exo_endo_phos"/>
    <property type="match status" value="1"/>
</dbReference>
<keyword evidence="2" id="KW-0540">Nuclease</keyword>
<evidence type="ECO:0000259" key="1">
    <source>
        <dbReference type="Pfam" id="PF03372"/>
    </source>
</evidence>
<dbReference type="InterPro" id="IPR036691">
    <property type="entry name" value="Endo/exonu/phosph_ase_sf"/>
</dbReference>
<keyword evidence="2" id="KW-0378">Hydrolase</keyword>
<dbReference type="InterPro" id="IPR005135">
    <property type="entry name" value="Endo/exonuclease/phosphatase"/>
</dbReference>
<dbReference type="SUPFAM" id="SSF56219">
    <property type="entry name" value="DNase I-like"/>
    <property type="match status" value="1"/>
</dbReference>
<reference evidence="2 3" key="1">
    <citation type="submission" date="2020-04" db="EMBL/GenBank/DDBJ databases">
        <title>MicrobeNet Type strains.</title>
        <authorList>
            <person name="Nicholson A.C."/>
        </authorList>
    </citation>
    <scope>NUCLEOTIDE SEQUENCE [LARGE SCALE GENOMIC DNA]</scope>
    <source>
        <strain evidence="2 3">ATCC BAA-787</strain>
    </source>
</reference>
<dbReference type="RefSeq" id="WP_210728266.1">
    <property type="nucleotide sequence ID" value="NZ_JAAXOY010000128.1"/>
</dbReference>
<feature type="domain" description="Endonuclease/exonuclease/phosphatase" evidence="1">
    <location>
        <begin position="13"/>
        <end position="103"/>
    </location>
</feature>
<protein>
    <submittedName>
        <fullName evidence="2">Endonuclease</fullName>
    </submittedName>
</protein>
<keyword evidence="3" id="KW-1185">Reference proteome</keyword>
<dbReference type="Gene3D" id="3.60.10.10">
    <property type="entry name" value="Endonuclease/exonuclease/phosphatase"/>
    <property type="match status" value="1"/>
</dbReference>
<comment type="caution">
    <text evidence="2">The sequence shown here is derived from an EMBL/GenBank/DDBJ whole genome shotgun (WGS) entry which is preliminary data.</text>
</comment>
<gene>
    <name evidence="2" type="ORF">HGA02_07065</name>
</gene>
<dbReference type="GO" id="GO:0004519">
    <property type="term" value="F:endonuclease activity"/>
    <property type="evidence" value="ECO:0007669"/>
    <property type="project" value="UniProtKB-KW"/>
</dbReference>
<accession>A0ABX1JY84</accession>